<evidence type="ECO:0000313" key="2">
    <source>
        <dbReference type="Proteomes" id="UP000823990"/>
    </source>
</evidence>
<dbReference type="SUPFAM" id="SSF88659">
    <property type="entry name" value="Sigma3 and sigma4 domains of RNA polymerase sigma factors"/>
    <property type="match status" value="1"/>
</dbReference>
<dbReference type="InterPro" id="IPR013324">
    <property type="entry name" value="RNA_pol_sigma_r3/r4-like"/>
</dbReference>
<feature type="non-terminal residue" evidence="1">
    <location>
        <position position="1"/>
    </location>
</feature>
<evidence type="ECO:0000313" key="1">
    <source>
        <dbReference type="EMBL" id="HIW02441.1"/>
    </source>
</evidence>
<name>A0A9D1Q0F6_9FIRM</name>
<proteinExistence type="predicted"/>
<comment type="caution">
    <text evidence="1">The sequence shown here is derived from an EMBL/GenBank/DDBJ whole genome shotgun (WGS) entry which is preliminary data.</text>
</comment>
<protein>
    <submittedName>
        <fullName evidence="1">Uncharacterized protein</fullName>
    </submittedName>
</protein>
<dbReference type="AlphaFoldDB" id="A0A9D1Q0F6"/>
<dbReference type="EMBL" id="DXHS01000066">
    <property type="protein sequence ID" value="HIW02441.1"/>
    <property type="molecule type" value="Genomic_DNA"/>
</dbReference>
<dbReference type="Proteomes" id="UP000823990">
    <property type="component" value="Unassembled WGS sequence"/>
</dbReference>
<reference evidence="1" key="2">
    <citation type="submission" date="2021-04" db="EMBL/GenBank/DDBJ databases">
        <authorList>
            <person name="Gilroy R."/>
        </authorList>
    </citation>
    <scope>NUCLEOTIDE SEQUENCE</scope>
    <source>
        <strain evidence="1">12435</strain>
    </source>
</reference>
<gene>
    <name evidence="1" type="ORF">H9892_03795</name>
</gene>
<reference evidence="1" key="1">
    <citation type="journal article" date="2021" name="PeerJ">
        <title>Extensive microbial diversity within the chicken gut microbiome revealed by metagenomics and culture.</title>
        <authorList>
            <person name="Gilroy R."/>
            <person name="Ravi A."/>
            <person name="Getino M."/>
            <person name="Pursley I."/>
            <person name="Horton D.L."/>
            <person name="Alikhan N.F."/>
            <person name="Baker D."/>
            <person name="Gharbi K."/>
            <person name="Hall N."/>
            <person name="Watson M."/>
            <person name="Adriaenssens E.M."/>
            <person name="Foster-Nyarko E."/>
            <person name="Jarju S."/>
            <person name="Secka A."/>
            <person name="Antonio M."/>
            <person name="Oren A."/>
            <person name="Chaudhuri R.R."/>
            <person name="La Ragione R."/>
            <person name="Hildebrand F."/>
            <person name="Pallen M.J."/>
        </authorList>
    </citation>
    <scope>NUCLEOTIDE SEQUENCE</scope>
    <source>
        <strain evidence="1">12435</strain>
    </source>
</reference>
<accession>A0A9D1Q0F6</accession>
<organism evidence="1 2">
    <name type="scientific">Candidatus Protoclostridium stercorigallinarum</name>
    <dbReference type="NCBI Taxonomy" id="2838741"/>
    <lineage>
        <taxon>Bacteria</taxon>
        <taxon>Bacillati</taxon>
        <taxon>Bacillota</taxon>
        <taxon>Clostridia</taxon>
        <taxon>Candidatus Protoclostridium</taxon>
    </lineage>
</organism>
<dbReference type="InterPro" id="IPR036388">
    <property type="entry name" value="WH-like_DNA-bd_sf"/>
</dbReference>
<dbReference type="Gene3D" id="1.10.10.10">
    <property type="entry name" value="Winged helix-like DNA-binding domain superfamily/Winged helix DNA-binding domain"/>
    <property type="match status" value="1"/>
</dbReference>
<sequence length="78" mass="8598">LYPRMTSLLTPRERFVFENRSRGMTEEALAAALGVSRGTVVRTFLAALKKCAWFLGAAKKVNDFTLFRSIGLNCAEGA</sequence>